<evidence type="ECO:0000313" key="2">
    <source>
        <dbReference type="Proteomes" id="UP001597049"/>
    </source>
</evidence>
<dbReference type="Proteomes" id="UP001597049">
    <property type="component" value="Unassembled WGS sequence"/>
</dbReference>
<dbReference type="PROSITE" id="PS51257">
    <property type="entry name" value="PROKAR_LIPOPROTEIN"/>
    <property type="match status" value="1"/>
</dbReference>
<reference evidence="2" key="1">
    <citation type="journal article" date="2019" name="Int. J. Syst. Evol. Microbiol.">
        <title>The Global Catalogue of Microorganisms (GCM) 10K type strain sequencing project: providing services to taxonomists for standard genome sequencing and annotation.</title>
        <authorList>
            <consortium name="The Broad Institute Genomics Platform"/>
            <consortium name="The Broad Institute Genome Sequencing Center for Infectious Disease"/>
            <person name="Wu L."/>
            <person name="Ma J."/>
        </authorList>
    </citation>
    <scope>NUCLEOTIDE SEQUENCE [LARGE SCALE GENOMIC DNA]</scope>
    <source>
        <strain evidence="2">CCUG 56752</strain>
    </source>
</reference>
<organism evidence="1 2">
    <name type="scientific">Psychroflexus salinarum</name>
    <dbReference type="NCBI Taxonomy" id="546024"/>
    <lineage>
        <taxon>Bacteria</taxon>
        <taxon>Pseudomonadati</taxon>
        <taxon>Bacteroidota</taxon>
        <taxon>Flavobacteriia</taxon>
        <taxon>Flavobacteriales</taxon>
        <taxon>Flavobacteriaceae</taxon>
        <taxon>Psychroflexus</taxon>
    </lineage>
</organism>
<keyword evidence="2" id="KW-1185">Reference proteome</keyword>
<dbReference type="EMBL" id="JBHTIV010000023">
    <property type="protein sequence ID" value="MFD0933563.1"/>
    <property type="molecule type" value="Genomic_DNA"/>
</dbReference>
<evidence type="ECO:0000313" key="1">
    <source>
        <dbReference type="EMBL" id="MFD0933563.1"/>
    </source>
</evidence>
<dbReference type="Pfam" id="PF16148">
    <property type="entry name" value="DUF4856"/>
    <property type="match status" value="1"/>
</dbReference>
<sequence length="401" mass="44302">MKRSNLIFSLFLGFTTLLFTSCSDDDTDIINPGVEVPDTYSFDRNGNSTVSYDGQTTRILMADEFKASLLDNSKTEADLLAMYAHQAGDNDFSQESLNASGKNLRSKTAASRDYFSANSTEANEIKNQVDSWISAQVNEVFANWNTIAEPGLAGQIQEAGGGSIRYVNAKGLEYNQAIILTLLGGVMTDQMLNNYLSPSVLDEANNVENNNSDVTAEGANYTTMEHKWDEAFGYLYGTDNKDNPQLGQDQYLNKYLGRAENDPDFSGIAQDVYNAFKLGRAAIVAEDYELRDAQAEIIREEISKVIGIRAVYYLQQAKTGLVNDKGAAFHDLSEGYGFINSLQFTRMPNSEAPYFSKSEVDAMLSALMEGNGFWDVTEETLDNFSSQIADRFNFTVEQAGS</sequence>
<proteinExistence type="predicted"/>
<gene>
    <name evidence="1" type="ORF">ACFQ0R_13240</name>
</gene>
<protein>
    <submittedName>
        <fullName evidence="1">DUF4856 domain-containing protein</fullName>
    </submittedName>
</protein>
<comment type="caution">
    <text evidence="1">The sequence shown here is derived from an EMBL/GenBank/DDBJ whole genome shotgun (WGS) entry which is preliminary data.</text>
</comment>
<dbReference type="RefSeq" id="WP_379658855.1">
    <property type="nucleotide sequence ID" value="NZ_JBHTIV010000023.1"/>
</dbReference>
<name>A0ABW3GV80_9FLAO</name>
<dbReference type="InterPro" id="IPR032331">
    <property type="entry name" value="DUF4856"/>
</dbReference>
<accession>A0ABW3GV80</accession>